<dbReference type="PANTHER" id="PTHR11567">
    <property type="entry name" value="ACID PHOSPHATASE-RELATED"/>
    <property type="match status" value="1"/>
</dbReference>
<dbReference type="PROSITE" id="PS00778">
    <property type="entry name" value="HIS_ACID_PHOSPHAT_2"/>
    <property type="match status" value="1"/>
</dbReference>
<dbReference type="CDD" id="cd07061">
    <property type="entry name" value="HP_HAP_like"/>
    <property type="match status" value="1"/>
</dbReference>
<evidence type="ECO:0000313" key="4">
    <source>
        <dbReference type="EMBL" id="KAJ8611416.1"/>
    </source>
</evidence>
<dbReference type="InterPro" id="IPR029033">
    <property type="entry name" value="His_PPase_superfam"/>
</dbReference>
<dbReference type="EMBL" id="JAQMWT010000075">
    <property type="protein sequence ID" value="KAJ8611416.1"/>
    <property type="molecule type" value="Genomic_DNA"/>
</dbReference>
<dbReference type="InterPro" id="IPR050645">
    <property type="entry name" value="Histidine_acid_phosphatase"/>
</dbReference>
<evidence type="ECO:0000256" key="3">
    <source>
        <dbReference type="SAM" id="MobiDB-lite"/>
    </source>
</evidence>
<reference evidence="4" key="1">
    <citation type="submission" date="2023-01" db="EMBL/GenBank/DDBJ databases">
        <title>Metagenome sequencing of chrysophaentin producing Chrysophaeum taylorii.</title>
        <authorList>
            <person name="Davison J."/>
            <person name="Bewley C."/>
        </authorList>
    </citation>
    <scope>NUCLEOTIDE SEQUENCE</scope>
    <source>
        <strain evidence="4">NIES-1699</strain>
    </source>
</reference>
<name>A0AAD7XT84_9STRA</name>
<dbReference type="PANTHER" id="PTHR11567:SF110">
    <property type="entry name" value="2-PHOSPHOXYLOSE PHOSPHATASE 1"/>
    <property type="match status" value="1"/>
</dbReference>
<feature type="compositionally biased region" description="Polar residues" evidence="3">
    <location>
        <begin position="424"/>
        <end position="437"/>
    </location>
</feature>
<protein>
    <recommendedName>
        <fullName evidence="6">Acid phosphatase</fullName>
    </recommendedName>
</protein>
<dbReference type="InterPro" id="IPR000560">
    <property type="entry name" value="His_Pase_clade-2"/>
</dbReference>
<dbReference type="InterPro" id="IPR033379">
    <property type="entry name" value="Acid_Pase_AS"/>
</dbReference>
<dbReference type="Proteomes" id="UP001230188">
    <property type="component" value="Unassembled WGS sequence"/>
</dbReference>
<comment type="caution">
    <text evidence="4">The sequence shown here is derived from an EMBL/GenBank/DDBJ whole genome shotgun (WGS) entry which is preliminary data.</text>
</comment>
<dbReference type="SUPFAM" id="SSF53254">
    <property type="entry name" value="Phosphoglycerate mutase-like"/>
    <property type="match status" value="1"/>
</dbReference>
<evidence type="ECO:0000256" key="2">
    <source>
        <dbReference type="ARBA" id="ARBA00022801"/>
    </source>
</evidence>
<proteinExistence type="inferred from homology"/>
<keyword evidence="5" id="KW-1185">Reference proteome</keyword>
<dbReference type="AlphaFoldDB" id="A0AAD7XT84"/>
<evidence type="ECO:0000256" key="1">
    <source>
        <dbReference type="ARBA" id="ARBA00005375"/>
    </source>
</evidence>
<comment type="similarity">
    <text evidence="1">Belongs to the histidine acid phosphatase family.</text>
</comment>
<evidence type="ECO:0008006" key="6">
    <source>
        <dbReference type="Google" id="ProtNLM"/>
    </source>
</evidence>
<organism evidence="4 5">
    <name type="scientific">Chrysophaeum taylorii</name>
    <dbReference type="NCBI Taxonomy" id="2483200"/>
    <lineage>
        <taxon>Eukaryota</taxon>
        <taxon>Sar</taxon>
        <taxon>Stramenopiles</taxon>
        <taxon>Ochrophyta</taxon>
        <taxon>Pelagophyceae</taxon>
        <taxon>Pelagomonadales</taxon>
        <taxon>Pelagomonadaceae</taxon>
        <taxon>Chrysophaeum</taxon>
    </lineage>
</organism>
<keyword evidence="2" id="KW-0378">Hydrolase</keyword>
<feature type="region of interest" description="Disordered" evidence="3">
    <location>
        <begin position="417"/>
        <end position="437"/>
    </location>
</feature>
<evidence type="ECO:0000313" key="5">
    <source>
        <dbReference type="Proteomes" id="UP001230188"/>
    </source>
</evidence>
<dbReference type="Pfam" id="PF00328">
    <property type="entry name" value="His_Phos_2"/>
    <property type="match status" value="2"/>
</dbReference>
<sequence>MMRVRVSQRVSAQLFLSGVATSLVSHSQQQCTETPVADGEWELRHVSAYFRHGARAPIYGVSHEGVTDCVWSACASCAAASRAVEADADRVVRLQSRDGGRAPESVVDAKQRRLLLPGGCRSGELTELGERQARELGSQLRGLYGDALAPRPERLSARTTNVARCVLSLRGVLQGLLRADAPVVPVDTVHASREWLTVASGRCARLRQLWGELGDPFDSPRSATKTAVYASLQAKIARAGVPLKDAMIARASLGAPLPWDLSDEELRALDLAAAEEVAMLIGVGVIDRATQIELLRLCAGRLVHELRSELVDAGPRTLRLVSGHDTTVKPLLVALDAYDHRWPPFCACVSIELYQHKDDATKRAVRVLYNGLTAPSVAGSAGDFYVVRDLGPLDDFLELLEPIALSPADFECACTPRDTMDNPPEQTAAATTGGSSF</sequence>
<dbReference type="GO" id="GO:0016791">
    <property type="term" value="F:phosphatase activity"/>
    <property type="evidence" value="ECO:0007669"/>
    <property type="project" value="TreeGrafter"/>
</dbReference>
<dbReference type="Gene3D" id="3.40.50.1240">
    <property type="entry name" value="Phosphoglycerate mutase-like"/>
    <property type="match status" value="1"/>
</dbReference>
<gene>
    <name evidence="4" type="ORF">CTAYLR_009002</name>
</gene>
<accession>A0AAD7XT84</accession>